<keyword evidence="1" id="KW-0464">Manganese</keyword>
<dbReference type="HOGENOM" id="CLU_865360_0_0_6"/>
<evidence type="ECO:0000313" key="4">
    <source>
        <dbReference type="EMBL" id="AGA90365.1"/>
    </source>
</evidence>
<dbReference type="AlphaFoldDB" id="L0GYA9"/>
<evidence type="ECO:0000256" key="2">
    <source>
        <dbReference type="PROSITE-ProRule" id="PRU00409"/>
    </source>
</evidence>
<evidence type="ECO:0000256" key="1">
    <source>
        <dbReference type="ARBA" id="ARBA00023211"/>
    </source>
</evidence>
<gene>
    <name evidence="4" type="ORF">Thimo_1585</name>
</gene>
<sequence length="339" mass="36898">MIRFISPAQLRRLGIIGMNRRNVGYVGRCNPRKNYPLVDNKLKTKAAAQRMAIPVPALYGVIDHQYQVNRIDSLLESLAGFVIKPVQGSGGKGILVVSGRREGSFVQPSGRSIAVEEVRRHLSNILAGLHSLGGRNDCAMIEALIDFAPYFRDYSHQGVPDIRVIVYRGVPVMAMLRCATSASGGKANLHQGAVGIGIDIGSGRSICAVQHNRIIERHPDTGAAFDRLVVPHWPEILDLAGRCADMSGLGYLGADIVLDRQRGPMLLELNARPGLAIQVANRTGLQHRLLEADRINRETNDHGEKLRLARQRFAVASEVADSSKDRGISAEAKVLVNCG</sequence>
<dbReference type="PROSITE" id="PS50975">
    <property type="entry name" value="ATP_GRASP"/>
    <property type="match status" value="1"/>
</dbReference>
<dbReference type="PANTHER" id="PTHR21621:SF0">
    <property type="entry name" value="BETA-CITRYLGLUTAMATE SYNTHASE B-RELATED"/>
    <property type="match status" value="1"/>
</dbReference>
<feature type="domain" description="ATP-grasp" evidence="3">
    <location>
        <begin position="45"/>
        <end position="296"/>
    </location>
</feature>
<dbReference type="EMBL" id="CP003051">
    <property type="protein sequence ID" value="AGA90365.1"/>
    <property type="molecule type" value="Genomic_DNA"/>
</dbReference>
<accession>L0GYA9</accession>
<keyword evidence="2" id="KW-0547">Nucleotide-binding</keyword>
<protein>
    <submittedName>
        <fullName evidence="4">Alpha-L-glutamate ligase-related protein</fullName>
    </submittedName>
</protein>
<dbReference type="RefSeq" id="WP_015280506.1">
    <property type="nucleotide sequence ID" value="NC_019940.1"/>
</dbReference>
<keyword evidence="4" id="KW-0436">Ligase</keyword>
<proteinExistence type="predicted"/>
<dbReference type="InterPro" id="IPR011761">
    <property type="entry name" value="ATP-grasp"/>
</dbReference>
<dbReference type="KEGG" id="tmb:Thimo_1585"/>
<keyword evidence="5" id="KW-1185">Reference proteome</keyword>
<evidence type="ECO:0000259" key="3">
    <source>
        <dbReference type="PROSITE" id="PS50975"/>
    </source>
</evidence>
<dbReference type="eggNOG" id="COG0189">
    <property type="taxonomic scope" value="Bacteria"/>
</dbReference>
<dbReference type="GO" id="GO:0009432">
    <property type="term" value="P:SOS response"/>
    <property type="evidence" value="ECO:0007669"/>
    <property type="project" value="TreeGrafter"/>
</dbReference>
<dbReference type="SUPFAM" id="SSF56059">
    <property type="entry name" value="Glutathione synthetase ATP-binding domain-like"/>
    <property type="match status" value="1"/>
</dbReference>
<evidence type="ECO:0000313" key="5">
    <source>
        <dbReference type="Proteomes" id="UP000010816"/>
    </source>
</evidence>
<dbReference type="Gene3D" id="3.30.470.20">
    <property type="entry name" value="ATP-grasp fold, B domain"/>
    <property type="match status" value="1"/>
</dbReference>
<dbReference type="Proteomes" id="UP000010816">
    <property type="component" value="Chromosome"/>
</dbReference>
<dbReference type="PANTHER" id="PTHR21621">
    <property type="entry name" value="RIBOSOMAL PROTEIN S6 MODIFICATION PROTEIN"/>
    <property type="match status" value="1"/>
</dbReference>
<dbReference type="STRING" id="765912.Thimo_1585"/>
<dbReference type="InterPro" id="IPR011758">
    <property type="entry name" value="RimK-rel_E_lig"/>
</dbReference>
<dbReference type="NCBIfam" id="TIGR02291">
    <property type="entry name" value="rimK_rel_E_lig"/>
    <property type="match status" value="1"/>
</dbReference>
<reference evidence="4 5" key="1">
    <citation type="submission" date="2011-09" db="EMBL/GenBank/DDBJ databases">
        <title>Complete sequence of chromosome of Thioflavicoccus mobilis 8321.</title>
        <authorList>
            <consortium name="US DOE Joint Genome Institute"/>
            <person name="Lucas S."/>
            <person name="Han J."/>
            <person name="Lapidus A."/>
            <person name="Cheng J.-F."/>
            <person name="Goodwin L."/>
            <person name="Pitluck S."/>
            <person name="Peters L."/>
            <person name="Ovchinnikova G."/>
            <person name="Lu M."/>
            <person name="Detter J.C."/>
            <person name="Han C."/>
            <person name="Tapia R."/>
            <person name="Land M."/>
            <person name="Hauser L."/>
            <person name="Kyrpides N."/>
            <person name="Ivanova N."/>
            <person name="Pagani I."/>
            <person name="Vogl K."/>
            <person name="Liu Z."/>
            <person name="Imhoff J."/>
            <person name="Thiel V."/>
            <person name="Frigaard N.-U."/>
            <person name="Bryant D."/>
            <person name="Woyke T."/>
        </authorList>
    </citation>
    <scope>NUCLEOTIDE SEQUENCE [LARGE SCALE GENOMIC DNA]</scope>
    <source>
        <strain evidence="4 5">8321</strain>
    </source>
</reference>
<dbReference type="GO" id="GO:0046872">
    <property type="term" value="F:metal ion binding"/>
    <property type="evidence" value="ECO:0007669"/>
    <property type="project" value="InterPro"/>
</dbReference>
<dbReference type="GO" id="GO:0005524">
    <property type="term" value="F:ATP binding"/>
    <property type="evidence" value="ECO:0007669"/>
    <property type="project" value="UniProtKB-UniRule"/>
</dbReference>
<name>L0GYA9_9GAMM</name>
<dbReference type="GO" id="GO:0018169">
    <property type="term" value="F:ribosomal S6-glutamic acid ligase activity"/>
    <property type="evidence" value="ECO:0007669"/>
    <property type="project" value="TreeGrafter"/>
</dbReference>
<keyword evidence="2" id="KW-0067">ATP-binding</keyword>
<organism evidence="4 5">
    <name type="scientific">Thioflavicoccus mobilis 8321</name>
    <dbReference type="NCBI Taxonomy" id="765912"/>
    <lineage>
        <taxon>Bacteria</taxon>
        <taxon>Pseudomonadati</taxon>
        <taxon>Pseudomonadota</taxon>
        <taxon>Gammaproteobacteria</taxon>
        <taxon>Chromatiales</taxon>
        <taxon>Chromatiaceae</taxon>
        <taxon>Thioflavicoccus</taxon>
    </lineage>
</organism>
<dbReference type="PATRIC" id="fig|765912.4.peg.1554"/>
<dbReference type="InterPro" id="IPR039523">
    <property type="entry name" value="RimK-rel_E_lig_ATP-grasp"/>
</dbReference>
<dbReference type="GO" id="GO:0005737">
    <property type="term" value="C:cytoplasm"/>
    <property type="evidence" value="ECO:0007669"/>
    <property type="project" value="TreeGrafter"/>
</dbReference>
<dbReference type="Pfam" id="PF14397">
    <property type="entry name" value="ATPgrasp_ST"/>
    <property type="match status" value="1"/>
</dbReference>